<gene>
    <name evidence="1" type="ORF">ARHIZOSPH14_27540</name>
</gene>
<dbReference type="Proteomes" id="UP001144396">
    <property type="component" value="Unassembled WGS sequence"/>
</dbReference>
<dbReference type="SUPFAM" id="SSF47598">
    <property type="entry name" value="Ribbon-helix-helix"/>
    <property type="match status" value="1"/>
</dbReference>
<reference evidence="1" key="1">
    <citation type="submission" date="2022-12" db="EMBL/GenBank/DDBJ databases">
        <title>Reference genome sequencing for broad-spectrum identification of bacterial and archaeal isolates by mass spectrometry.</title>
        <authorList>
            <person name="Sekiguchi Y."/>
            <person name="Tourlousse D.M."/>
        </authorList>
    </citation>
    <scope>NUCLEOTIDE SEQUENCE</scope>
    <source>
        <strain evidence="1">14</strain>
    </source>
</reference>
<dbReference type="EMBL" id="BSDP01000001">
    <property type="protein sequence ID" value="GLI28512.1"/>
    <property type="molecule type" value="Genomic_DNA"/>
</dbReference>
<proteinExistence type="predicted"/>
<protein>
    <recommendedName>
        <fullName evidence="3">Ribbon-helix-helix protein, CopG family</fullName>
    </recommendedName>
</protein>
<keyword evidence="2" id="KW-1185">Reference proteome</keyword>
<comment type="caution">
    <text evidence="1">The sequence shown here is derived from an EMBL/GenBank/DDBJ whole genome shotgun (WGS) entry which is preliminary data.</text>
</comment>
<evidence type="ECO:0008006" key="3">
    <source>
        <dbReference type="Google" id="ProtNLM"/>
    </source>
</evidence>
<dbReference type="RefSeq" id="WP_281885953.1">
    <property type="nucleotide sequence ID" value="NZ_BSDP01000001.1"/>
</dbReference>
<dbReference type="InterPro" id="IPR010985">
    <property type="entry name" value="Ribbon_hlx_hlx"/>
</dbReference>
<evidence type="ECO:0000313" key="1">
    <source>
        <dbReference type="EMBL" id="GLI28512.1"/>
    </source>
</evidence>
<sequence>MIKYELSDDTSDEPVTLPDGTVLDGEAAEEFADGLLDRVAAQHPNLIPGRKSLSGGGKHSPTLHVRVPEDVYARLEAVAEVKHVRISQLVRDALDGFLSETAVDIETSVSSRNAPQHH</sequence>
<evidence type="ECO:0000313" key="2">
    <source>
        <dbReference type="Proteomes" id="UP001144396"/>
    </source>
</evidence>
<name>A0A9W6CXM6_9MICO</name>
<dbReference type="AlphaFoldDB" id="A0A9W6CXM6"/>
<organism evidence="1 2">
    <name type="scientific">Agromyces rhizosphaerae</name>
    <dbReference type="NCBI Taxonomy" id="88374"/>
    <lineage>
        <taxon>Bacteria</taxon>
        <taxon>Bacillati</taxon>
        <taxon>Actinomycetota</taxon>
        <taxon>Actinomycetes</taxon>
        <taxon>Micrococcales</taxon>
        <taxon>Microbacteriaceae</taxon>
        <taxon>Agromyces</taxon>
    </lineage>
</organism>
<dbReference type="GO" id="GO:0006355">
    <property type="term" value="P:regulation of DNA-templated transcription"/>
    <property type="evidence" value="ECO:0007669"/>
    <property type="project" value="InterPro"/>
</dbReference>
<accession>A0A9W6CXM6</accession>